<gene>
    <name evidence="8" type="primary">LOC100209403</name>
</gene>
<sequence>MAYSVTVSRRNHLRKRKIADNLSSEQLKEYQDAFQMFDKDGNGFITTRELKSLMRSLGCNPTDSELQQIVNEVDADGNGKIDFPEFICLMEKMTKPMEEQASTLEAYRVFDDDGAGFINSKCLRESLIRSLDQLSPSEINDLLDFSGLVQDRQINYEEFVRLVIPNSLLNLSSGGCKINLLEMSSRLNSPSFSKEEKDDHK</sequence>
<dbReference type="PANTHER" id="PTHR23048">
    <property type="entry name" value="MYOSIN LIGHT CHAIN 1, 3"/>
    <property type="match status" value="1"/>
</dbReference>
<evidence type="ECO:0000256" key="3">
    <source>
        <dbReference type="ARBA" id="ARBA00022837"/>
    </source>
</evidence>
<evidence type="ECO:0000256" key="1">
    <source>
        <dbReference type="ARBA" id="ARBA00007828"/>
    </source>
</evidence>
<dbReference type="InterPro" id="IPR002048">
    <property type="entry name" value="EF_hand_dom"/>
</dbReference>
<accession>A0ABM4CNK9</accession>
<dbReference type="Pfam" id="PF13499">
    <property type="entry name" value="EF-hand_7"/>
    <property type="match status" value="1"/>
</dbReference>
<protein>
    <submittedName>
        <fullName evidence="8">Calmodulin-A isoform X7</fullName>
    </submittedName>
</protein>
<dbReference type="InterPro" id="IPR050230">
    <property type="entry name" value="CALM/Myosin/TropC-like"/>
</dbReference>
<dbReference type="InterPro" id="IPR018247">
    <property type="entry name" value="EF_Hand_1_Ca_BS"/>
</dbReference>
<dbReference type="RefSeq" id="XP_065663408.1">
    <property type="nucleotide sequence ID" value="XM_065807336.1"/>
</dbReference>
<dbReference type="PROSITE" id="PS50222">
    <property type="entry name" value="EF_HAND_2"/>
    <property type="match status" value="2"/>
</dbReference>
<dbReference type="Gene3D" id="1.10.238.10">
    <property type="entry name" value="EF-hand"/>
    <property type="match status" value="2"/>
</dbReference>
<dbReference type="SMART" id="SM00054">
    <property type="entry name" value="EFh"/>
    <property type="match status" value="2"/>
</dbReference>
<evidence type="ECO:0000256" key="2">
    <source>
        <dbReference type="ARBA" id="ARBA00022737"/>
    </source>
</evidence>
<dbReference type="PROSITE" id="PS00018">
    <property type="entry name" value="EF_HAND_1"/>
    <property type="match status" value="2"/>
</dbReference>
<evidence type="ECO:0000256" key="5">
    <source>
        <dbReference type="ARBA" id="ARBA00023262"/>
    </source>
</evidence>
<keyword evidence="2" id="KW-0677">Repeat</keyword>
<comment type="similarity">
    <text evidence="1">Belongs to the aequorin family.</text>
</comment>
<organism evidence="7 8">
    <name type="scientific">Hydra vulgaris</name>
    <name type="common">Hydra</name>
    <name type="synonym">Hydra attenuata</name>
    <dbReference type="NCBI Taxonomy" id="6087"/>
    <lineage>
        <taxon>Eukaryota</taxon>
        <taxon>Metazoa</taxon>
        <taxon>Cnidaria</taxon>
        <taxon>Hydrozoa</taxon>
        <taxon>Hydroidolina</taxon>
        <taxon>Anthoathecata</taxon>
        <taxon>Aplanulata</taxon>
        <taxon>Hydridae</taxon>
        <taxon>Hydra</taxon>
    </lineage>
</organism>
<evidence type="ECO:0000259" key="6">
    <source>
        <dbReference type="PROSITE" id="PS50222"/>
    </source>
</evidence>
<dbReference type="SUPFAM" id="SSF47473">
    <property type="entry name" value="EF-hand"/>
    <property type="match status" value="1"/>
</dbReference>
<keyword evidence="3" id="KW-0106">Calcium</keyword>
<evidence type="ECO:0000313" key="7">
    <source>
        <dbReference type="Proteomes" id="UP001652625"/>
    </source>
</evidence>
<keyword evidence="7" id="KW-1185">Reference proteome</keyword>
<name>A0ABM4CNK9_HYDVU</name>
<feature type="domain" description="EF-hand" evidence="6">
    <location>
        <begin position="25"/>
        <end position="60"/>
    </location>
</feature>
<keyword evidence="5" id="KW-0599">Photoprotein</keyword>
<reference evidence="8" key="1">
    <citation type="submission" date="2025-08" db="UniProtKB">
        <authorList>
            <consortium name="RefSeq"/>
        </authorList>
    </citation>
    <scope>IDENTIFICATION</scope>
</reference>
<dbReference type="PANTHER" id="PTHR23048:SF0">
    <property type="entry name" value="CALMODULIN LIKE 3"/>
    <property type="match status" value="1"/>
</dbReference>
<evidence type="ECO:0000313" key="8">
    <source>
        <dbReference type="RefSeq" id="XP_065663408.1"/>
    </source>
</evidence>
<evidence type="ECO:0000256" key="4">
    <source>
        <dbReference type="ARBA" id="ARBA00023223"/>
    </source>
</evidence>
<dbReference type="GeneID" id="100209403"/>
<dbReference type="InterPro" id="IPR011992">
    <property type="entry name" value="EF-hand-dom_pair"/>
</dbReference>
<dbReference type="Proteomes" id="UP001652625">
    <property type="component" value="Chromosome 10"/>
</dbReference>
<dbReference type="CDD" id="cd00051">
    <property type="entry name" value="EFh"/>
    <property type="match status" value="1"/>
</dbReference>
<proteinExistence type="inferred from homology"/>
<keyword evidence="4" id="KW-0455">Luminescence</keyword>
<feature type="domain" description="EF-hand" evidence="6">
    <location>
        <begin position="61"/>
        <end position="96"/>
    </location>
</feature>